<dbReference type="GO" id="GO:0005975">
    <property type="term" value="P:carbohydrate metabolic process"/>
    <property type="evidence" value="ECO:0007669"/>
    <property type="project" value="InterPro"/>
</dbReference>
<evidence type="ECO:0000259" key="2">
    <source>
        <dbReference type="PROSITE" id="PS51677"/>
    </source>
</evidence>
<gene>
    <name evidence="3" type="primary">pdaA</name>
    <name evidence="3" type="ORF">FZC76_13100</name>
</gene>
<dbReference type="InterPro" id="IPR014235">
    <property type="entry name" value="Spore_PdaA"/>
</dbReference>
<evidence type="ECO:0000313" key="4">
    <source>
        <dbReference type="Proteomes" id="UP000322524"/>
    </source>
</evidence>
<dbReference type="Pfam" id="PF01522">
    <property type="entry name" value="Polysacc_deac_1"/>
    <property type="match status" value="1"/>
</dbReference>
<comment type="caution">
    <text evidence="3">The sequence shown here is derived from an EMBL/GenBank/DDBJ whole genome shotgun (WGS) entry which is preliminary data.</text>
</comment>
<dbReference type="EMBL" id="VTEV01000005">
    <property type="protein sequence ID" value="TYS67516.1"/>
    <property type="molecule type" value="Genomic_DNA"/>
</dbReference>
<dbReference type="PANTHER" id="PTHR10587">
    <property type="entry name" value="GLYCOSYL TRANSFERASE-RELATED"/>
    <property type="match status" value="1"/>
</dbReference>
<dbReference type="RefSeq" id="WP_148988631.1">
    <property type="nucleotide sequence ID" value="NZ_VTEV01000005.1"/>
</dbReference>
<dbReference type="Proteomes" id="UP000322524">
    <property type="component" value="Unassembled WGS sequence"/>
</dbReference>
<evidence type="ECO:0000256" key="1">
    <source>
        <dbReference type="SAM" id="SignalP"/>
    </source>
</evidence>
<dbReference type="NCBIfam" id="TIGR02884">
    <property type="entry name" value="spore_pdaA"/>
    <property type="match status" value="1"/>
</dbReference>
<dbReference type="PROSITE" id="PS51677">
    <property type="entry name" value="NODB"/>
    <property type="match status" value="1"/>
</dbReference>
<keyword evidence="1" id="KW-0732">Signal</keyword>
<dbReference type="GO" id="GO:0016810">
    <property type="term" value="F:hydrolase activity, acting on carbon-nitrogen (but not peptide) bonds"/>
    <property type="evidence" value="ECO:0007669"/>
    <property type="project" value="InterPro"/>
</dbReference>
<organism evidence="3 4">
    <name type="scientific">Sutcliffiella horikoshii</name>
    <dbReference type="NCBI Taxonomy" id="79883"/>
    <lineage>
        <taxon>Bacteria</taxon>
        <taxon>Bacillati</taxon>
        <taxon>Bacillota</taxon>
        <taxon>Bacilli</taxon>
        <taxon>Bacillales</taxon>
        <taxon>Bacillaceae</taxon>
        <taxon>Sutcliffiella</taxon>
    </lineage>
</organism>
<protein>
    <submittedName>
        <fullName evidence="3">Delta-lactam-biosynthetic de-N-acetylase</fullName>
    </submittedName>
</protein>
<dbReference type="InterPro" id="IPR050248">
    <property type="entry name" value="Polysacc_deacetylase_ArnD"/>
</dbReference>
<proteinExistence type="predicted"/>
<sequence>MRKLLNILIISVVALFFIPHLSQADTYSTTTLHWGFKKSQNHEPPDAGQKYNELLKKHDAFYLGDTTKKEIYLTFDNGYENGYTEKVLDVLKKKKVPAAFFVTGYYLKDQPDLVKRMVNEGHIVGNHSWHHPDMTQVNDVRFKKELDMIKEEYKNITGLDNMTYLRPPRGTFSDRTLALANQMGYQHVFWSLAYVDWHTDQQKGWKYSYDNIMAQIHPGAILLLHTVSKDNAEAMEKVIDDLRKQGYEFKSLDEIAAQHTIPNPILLIQEN</sequence>
<dbReference type="Gene3D" id="3.20.20.370">
    <property type="entry name" value="Glycoside hydrolase/deacetylase"/>
    <property type="match status" value="1"/>
</dbReference>
<dbReference type="InterPro" id="IPR011330">
    <property type="entry name" value="Glyco_hydro/deAcase_b/a-brl"/>
</dbReference>
<accession>A0A5D4T082</accession>
<dbReference type="PANTHER" id="PTHR10587:SF78">
    <property type="entry name" value="PEPTIDOGLYCAN-N-ACETYLMURAMIC ACID DEACETYLASE PDAA"/>
    <property type="match status" value="1"/>
</dbReference>
<dbReference type="STRING" id="79883.GCA_001636495_04087"/>
<dbReference type="CDD" id="cd10948">
    <property type="entry name" value="CE4_BsPdaA_like"/>
    <property type="match status" value="1"/>
</dbReference>
<evidence type="ECO:0000313" key="3">
    <source>
        <dbReference type="EMBL" id="TYS67516.1"/>
    </source>
</evidence>
<dbReference type="SUPFAM" id="SSF88713">
    <property type="entry name" value="Glycoside hydrolase/deacetylase"/>
    <property type="match status" value="1"/>
</dbReference>
<dbReference type="OrthoDB" id="9812065at2"/>
<dbReference type="InterPro" id="IPR002509">
    <property type="entry name" value="NODB_dom"/>
</dbReference>
<feature type="chain" id="PRO_5022766802" evidence="1">
    <location>
        <begin position="25"/>
        <end position="271"/>
    </location>
</feature>
<feature type="signal peptide" evidence="1">
    <location>
        <begin position="1"/>
        <end position="24"/>
    </location>
</feature>
<name>A0A5D4T082_9BACI</name>
<dbReference type="GO" id="GO:0016020">
    <property type="term" value="C:membrane"/>
    <property type="evidence" value="ECO:0007669"/>
    <property type="project" value="TreeGrafter"/>
</dbReference>
<reference evidence="3 4" key="1">
    <citation type="submission" date="2019-08" db="EMBL/GenBank/DDBJ databases">
        <title>Bacillus genomes from the desert of Cuatro Cienegas, Coahuila.</title>
        <authorList>
            <person name="Olmedo-Alvarez G."/>
        </authorList>
    </citation>
    <scope>NUCLEOTIDE SEQUENCE [LARGE SCALE GENOMIC DNA]</scope>
    <source>
        <strain evidence="3 4">CH28_1T</strain>
    </source>
</reference>
<feature type="domain" description="NodB homology" evidence="2">
    <location>
        <begin position="69"/>
        <end position="250"/>
    </location>
</feature>
<dbReference type="AlphaFoldDB" id="A0A5D4T082"/>